<accession>A0A401SE90</accession>
<keyword evidence="2" id="KW-1185">Reference proteome</keyword>
<reference evidence="1 2" key="1">
    <citation type="journal article" date="2018" name="Nat. Ecol. Evol.">
        <title>Shark genomes provide insights into elasmobranch evolution and the origin of vertebrates.</title>
        <authorList>
            <person name="Hara Y"/>
            <person name="Yamaguchi K"/>
            <person name="Onimaru K"/>
            <person name="Kadota M"/>
            <person name="Koyanagi M"/>
            <person name="Keeley SD"/>
            <person name="Tatsumi K"/>
            <person name="Tanaka K"/>
            <person name="Motone F"/>
            <person name="Kageyama Y"/>
            <person name="Nozu R"/>
            <person name="Adachi N"/>
            <person name="Nishimura O"/>
            <person name="Nakagawa R"/>
            <person name="Tanegashima C"/>
            <person name="Kiyatake I"/>
            <person name="Matsumoto R"/>
            <person name="Murakumo K"/>
            <person name="Nishida K"/>
            <person name="Terakita A"/>
            <person name="Kuratani S"/>
            <person name="Sato K"/>
            <person name="Hyodo S Kuraku.S."/>
        </authorList>
    </citation>
    <scope>NUCLEOTIDE SEQUENCE [LARGE SCALE GENOMIC DNA]</scope>
</reference>
<dbReference type="AlphaFoldDB" id="A0A401SE90"/>
<proteinExistence type="predicted"/>
<sequence length="86" mass="9421">MVRSRQGAGFKCDAKGRFQRKEFGVGLEEPRMAPGCRSPLEGAYTILFVSCIGKASILDALEPAKSNATFPSSQIMMLLFRMFAIS</sequence>
<dbReference type="EMBL" id="BEZZ01000216">
    <property type="protein sequence ID" value="GCC28727.1"/>
    <property type="molecule type" value="Genomic_DNA"/>
</dbReference>
<evidence type="ECO:0000313" key="2">
    <source>
        <dbReference type="Proteomes" id="UP000287033"/>
    </source>
</evidence>
<protein>
    <submittedName>
        <fullName evidence="1">Uncharacterized protein</fullName>
    </submittedName>
</protein>
<dbReference type="Proteomes" id="UP000287033">
    <property type="component" value="Unassembled WGS sequence"/>
</dbReference>
<evidence type="ECO:0000313" key="1">
    <source>
        <dbReference type="EMBL" id="GCC28727.1"/>
    </source>
</evidence>
<name>A0A401SE90_CHIPU</name>
<gene>
    <name evidence="1" type="ORF">chiPu_0007161</name>
</gene>
<organism evidence="1 2">
    <name type="scientific">Chiloscyllium punctatum</name>
    <name type="common">Brownbanded bambooshark</name>
    <name type="synonym">Hemiscyllium punctatum</name>
    <dbReference type="NCBI Taxonomy" id="137246"/>
    <lineage>
        <taxon>Eukaryota</taxon>
        <taxon>Metazoa</taxon>
        <taxon>Chordata</taxon>
        <taxon>Craniata</taxon>
        <taxon>Vertebrata</taxon>
        <taxon>Chondrichthyes</taxon>
        <taxon>Elasmobranchii</taxon>
        <taxon>Galeomorphii</taxon>
        <taxon>Galeoidea</taxon>
        <taxon>Orectolobiformes</taxon>
        <taxon>Hemiscylliidae</taxon>
        <taxon>Chiloscyllium</taxon>
    </lineage>
</organism>
<comment type="caution">
    <text evidence="1">The sequence shown here is derived from an EMBL/GenBank/DDBJ whole genome shotgun (WGS) entry which is preliminary data.</text>
</comment>